<dbReference type="SUPFAM" id="SSF57667">
    <property type="entry name" value="beta-beta-alpha zinc fingers"/>
    <property type="match status" value="1"/>
</dbReference>
<dbReference type="EMBL" id="BGZK01002874">
    <property type="protein sequence ID" value="GBP97124.1"/>
    <property type="molecule type" value="Genomic_DNA"/>
</dbReference>
<accession>A0A4C2AD30</accession>
<dbReference type="Proteomes" id="UP000299102">
    <property type="component" value="Unassembled WGS sequence"/>
</dbReference>
<evidence type="ECO:0000313" key="2">
    <source>
        <dbReference type="EMBL" id="GBP97124.1"/>
    </source>
</evidence>
<dbReference type="InterPro" id="IPR036236">
    <property type="entry name" value="Znf_C2H2_sf"/>
</dbReference>
<gene>
    <name evidence="2" type="ORF">EVAR_91856_1</name>
</gene>
<evidence type="ECO:0000313" key="3">
    <source>
        <dbReference type="Proteomes" id="UP000299102"/>
    </source>
</evidence>
<keyword evidence="3" id="KW-1185">Reference proteome</keyword>
<name>A0A4C2AD30_EUMVA</name>
<feature type="domain" description="C2H2-type" evidence="1">
    <location>
        <begin position="40"/>
        <end position="62"/>
    </location>
</feature>
<dbReference type="OrthoDB" id="7398642at2759"/>
<sequence>MLQKSAMERIMFYVQVHSIEMRNDLDDAELSTKNIINFYCQACRYSVTDERGLLKHIISEKHVERLHFLYKTKYIRECIKNNVEIQPSTILNPMRMYRDLNKIVCFGNSKYACSLCFENNIVGESVLIAHCADSKHAERKRGLPEILE</sequence>
<comment type="caution">
    <text evidence="2">The sequence shown here is derived from an EMBL/GenBank/DDBJ whole genome shotgun (WGS) entry which is preliminary data.</text>
</comment>
<protein>
    <recommendedName>
        <fullName evidence="1">C2H2-type domain-containing protein</fullName>
    </recommendedName>
</protein>
<evidence type="ECO:0000259" key="1">
    <source>
        <dbReference type="PROSITE" id="PS00028"/>
    </source>
</evidence>
<proteinExistence type="predicted"/>
<reference evidence="2 3" key="1">
    <citation type="journal article" date="2019" name="Commun. Biol.">
        <title>The bagworm genome reveals a unique fibroin gene that provides high tensile strength.</title>
        <authorList>
            <person name="Kono N."/>
            <person name="Nakamura H."/>
            <person name="Ohtoshi R."/>
            <person name="Tomita M."/>
            <person name="Numata K."/>
            <person name="Arakawa K."/>
        </authorList>
    </citation>
    <scope>NUCLEOTIDE SEQUENCE [LARGE SCALE GENOMIC DNA]</scope>
</reference>
<dbReference type="InterPro" id="IPR013087">
    <property type="entry name" value="Znf_C2H2_type"/>
</dbReference>
<organism evidence="2 3">
    <name type="scientific">Eumeta variegata</name>
    <name type="common">Bagworm moth</name>
    <name type="synonym">Eumeta japonica</name>
    <dbReference type="NCBI Taxonomy" id="151549"/>
    <lineage>
        <taxon>Eukaryota</taxon>
        <taxon>Metazoa</taxon>
        <taxon>Ecdysozoa</taxon>
        <taxon>Arthropoda</taxon>
        <taxon>Hexapoda</taxon>
        <taxon>Insecta</taxon>
        <taxon>Pterygota</taxon>
        <taxon>Neoptera</taxon>
        <taxon>Endopterygota</taxon>
        <taxon>Lepidoptera</taxon>
        <taxon>Glossata</taxon>
        <taxon>Ditrysia</taxon>
        <taxon>Tineoidea</taxon>
        <taxon>Psychidae</taxon>
        <taxon>Oiketicinae</taxon>
        <taxon>Eumeta</taxon>
    </lineage>
</organism>
<dbReference type="AlphaFoldDB" id="A0A4C2AD30"/>
<dbReference type="PROSITE" id="PS00028">
    <property type="entry name" value="ZINC_FINGER_C2H2_1"/>
    <property type="match status" value="1"/>
</dbReference>